<sequence length="299" mass="34838">MKLNINKTLIHAACLATAVLSSTFTYAAQCSKEQNRDSYWYECDGVKVTQSTRGFFNDRITEFQKKGDYVSWRYYDGMRNVSYYYTNRVWGNALKALTQGAFDSSNSRISNFKVYGEHATWKFYDGTRNTTRYYANRIWGNALIDLTQQASGRSGDSITEFRTYGDHATWKFYDGTRNQTAYYSNKLWGRDLERLSQIAVGTFGSSVSNLNITKIYLLGDVYVTYKYYDGMRDRTAYYSNKIYGNSEKLLTQYADDRDNDRISNFRVSTENVQWTYYDGTRRTTKNYKNKVWGGTPTQL</sequence>
<feature type="signal peptide" evidence="1">
    <location>
        <begin position="1"/>
        <end position="27"/>
    </location>
</feature>
<organism evidence="2 3">
    <name type="scientific">Pseudoalteromonas luteoviolacea DSM 6061</name>
    <dbReference type="NCBI Taxonomy" id="1365250"/>
    <lineage>
        <taxon>Bacteria</taxon>
        <taxon>Pseudomonadati</taxon>
        <taxon>Pseudomonadota</taxon>
        <taxon>Gammaproteobacteria</taxon>
        <taxon>Alteromonadales</taxon>
        <taxon>Pseudoalteromonadaceae</taxon>
        <taxon>Pseudoalteromonas</taxon>
    </lineage>
</organism>
<name>A0A166WA87_9GAMM</name>
<protein>
    <submittedName>
        <fullName evidence="2">Uncharacterized protein</fullName>
    </submittedName>
</protein>
<feature type="chain" id="PRO_5007881686" evidence="1">
    <location>
        <begin position="28"/>
        <end position="299"/>
    </location>
</feature>
<keyword evidence="3" id="KW-1185">Reference proteome</keyword>
<gene>
    <name evidence="2" type="ORF">N475_17205</name>
</gene>
<accession>A0A166WA87</accession>
<evidence type="ECO:0000313" key="3">
    <source>
        <dbReference type="Proteomes" id="UP000076643"/>
    </source>
</evidence>
<dbReference type="Proteomes" id="UP000076643">
    <property type="component" value="Unassembled WGS sequence"/>
</dbReference>
<dbReference type="EMBL" id="AUYB01000106">
    <property type="protein sequence ID" value="KZN36663.1"/>
    <property type="molecule type" value="Genomic_DNA"/>
</dbReference>
<evidence type="ECO:0000313" key="2">
    <source>
        <dbReference type="EMBL" id="KZN36663.1"/>
    </source>
</evidence>
<proteinExistence type="predicted"/>
<dbReference type="RefSeq" id="WP_063365479.1">
    <property type="nucleotide sequence ID" value="NZ_AUYB01000106.1"/>
</dbReference>
<comment type="caution">
    <text evidence="2">The sequence shown here is derived from an EMBL/GenBank/DDBJ whole genome shotgun (WGS) entry which is preliminary data.</text>
</comment>
<keyword evidence="1" id="KW-0732">Signal</keyword>
<reference evidence="2 3" key="1">
    <citation type="submission" date="2013-07" db="EMBL/GenBank/DDBJ databases">
        <title>Comparative Genomic and Metabolomic Analysis of Twelve Strains of Pseudoalteromonas luteoviolacea.</title>
        <authorList>
            <person name="Vynne N.G."/>
            <person name="Mansson M."/>
            <person name="Gram L."/>
        </authorList>
    </citation>
    <scope>NUCLEOTIDE SEQUENCE [LARGE SCALE GENOMIC DNA]</scope>
    <source>
        <strain evidence="2 3">DSM 6061</strain>
    </source>
</reference>
<evidence type="ECO:0000256" key="1">
    <source>
        <dbReference type="SAM" id="SignalP"/>
    </source>
</evidence>
<dbReference type="AlphaFoldDB" id="A0A166WA87"/>
<dbReference type="PATRIC" id="fig|1365250.3.peg.3044"/>